<proteinExistence type="predicted"/>
<dbReference type="PANTHER" id="PTHR45875:SF1">
    <property type="entry name" value="METHYLTRANSFERASE N6AMT1"/>
    <property type="match status" value="1"/>
</dbReference>
<sequence length="128" mass="13847">MKTSIGTLSSQSPFTANIVGVGNAMANAMANAMVGVCDISGSWAGGVDGRQVIDRFLPTVPSLLSDNGLLYMIVVKENNISEICDQMKAINFQMTVVLERKAGAEHLMALRFNRCPVISYDMQTIINF</sequence>
<dbReference type="EMBL" id="OC925398">
    <property type="protein sequence ID" value="CAD7656116.1"/>
    <property type="molecule type" value="Genomic_DNA"/>
</dbReference>
<keyword evidence="5" id="KW-1185">Reference proteome</keyword>
<dbReference type="GO" id="GO:0008757">
    <property type="term" value="F:S-adenosylmethionine-dependent methyltransferase activity"/>
    <property type="evidence" value="ECO:0007669"/>
    <property type="project" value="TreeGrafter"/>
</dbReference>
<dbReference type="OrthoDB" id="406152at2759"/>
<keyword evidence="2" id="KW-0808">Transferase</keyword>
<gene>
    <name evidence="4" type="ORF">ONB1V03_LOCUS12756</name>
</gene>
<evidence type="ECO:0000313" key="5">
    <source>
        <dbReference type="Proteomes" id="UP000728032"/>
    </source>
</evidence>
<name>A0A7R9QS19_9ACAR</name>
<dbReference type="GO" id="GO:0032259">
    <property type="term" value="P:methylation"/>
    <property type="evidence" value="ECO:0007669"/>
    <property type="project" value="UniProtKB-KW"/>
</dbReference>
<dbReference type="PANTHER" id="PTHR45875">
    <property type="entry name" value="METHYLTRANSFERASE N6AMT1"/>
    <property type="match status" value="1"/>
</dbReference>
<organism evidence="4">
    <name type="scientific">Oppiella nova</name>
    <dbReference type="NCBI Taxonomy" id="334625"/>
    <lineage>
        <taxon>Eukaryota</taxon>
        <taxon>Metazoa</taxon>
        <taxon>Ecdysozoa</taxon>
        <taxon>Arthropoda</taxon>
        <taxon>Chelicerata</taxon>
        <taxon>Arachnida</taxon>
        <taxon>Acari</taxon>
        <taxon>Acariformes</taxon>
        <taxon>Sarcoptiformes</taxon>
        <taxon>Oribatida</taxon>
        <taxon>Brachypylina</taxon>
        <taxon>Oppioidea</taxon>
        <taxon>Oppiidae</taxon>
        <taxon>Oppiella</taxon>
    </lineage>
</organism>
<dbReference type="InterPro" id="IPR052190">
    <property type="entry name" value="Euk-Arch_PrmC-MTase"/>
</dbReference>
<dbReference type="Proteomes" id="UP000728032">
    <property type="component" value="Unassembled WGS sequence"/>
</dbReference>
<keyword evidence="1" id="KW-0489">Methyltransferase</keyword>
<reference evidence="4" key="1">
    <citation type="submission" date="2020-11" db="EMBL/GenBank/DDBJ databases">
        <authorList>
            <person name="Tran Van P."/>
        </authorList>
    </citation>
    <scope>NUCLEOTIDE SEQUENCE</scope>
</reference>
<dbReference type="GO" id="GO:0008276">
    <property type="term" value="F:protein methyltransferase activity"/>
    <property type="evidence" value="ECO:0007669"/>
    <property type="project" value="TreeGrafter"/>
</dbReference>
<evidence type="ECO:0000313" key="4">
    <source>
        <dbReference type="EMBL" id="CAD7656116.1"/>
    </source>
</evidence>
<dbReference type="GO" id="GO:0035657">
    <property type="term" value="C:eRF1 methyltransferase complex"/>
    <property type="evidence" value="ECO:0007669"/>
    <property type="project" value="TreeGrafter"/>
</dbReference>
<accession>A0A7R9QS19</accession>
<protein>
    <submittedName>
        <fullName evidence="4">Uncharacterized protein</fullName>
    </submittedName>
</protein>
<dbReference type="EMBL" id="CAJPVJ010010573">
    <property type="protein sequence ID" value="CAG2173303.1"/>
    <property type="molecule type" value="Genomic_DNA"/>
</dbReference>
<dbReference type="InterPro" id="IPR029063">
    <property type="entry name" value="SAM-dependent_MTases_sf"/>
</dbReference>
<dbReference type="Gene3D" id="3.40.50.150">
    <property type="entry name" value="Vaccinia Virus protein VP39"/>
    <property type="match status" value="1"/>
</dbReference>
<evidence type="ECO:0000256" key="2">
    <source>
        <dbReference type="ARBA" id="ARBA00022679"/>
    </source>
</evidence>
<evidence type="ECO:0000256" key="1">
    <source>
        <dbReference type="ARBA" id="ARBA00022603"/>
    </source>
</evidence>
<keyword evidence="3" id="KW-0949">S-adenosyl-L-methionine</keyword>
<dbReference type="AlphaFoldDB" id="A0A7R9QS19"/>
<evidence type="ECO:0000256" key="3">
    <source>
        <dbReference type="ARBA" id="ARBA00022691"/>
    </source>
</evidence>